<dbReference type="PANTHER" id="PTHR36834">
    <property type="entry name" value="MEMBRANE PROTEIN-RELATED"/>
    <property type="match status" value="1"/>
</dbReference>
<keyword evidence="1" id="KW-0472">Membrane</keyword>
<dbReference type="RefSeq" id="WP_212950082.1">
    <property type="nucleotide sequence ID" value="NZ_BORW01000011.1"/>
</dbReference>
<dbReference type="InterPro" id="IPR006976">
    <property type="entry name" value="VanZ-like"/>
</dbReference>
<dbReference type="InterPro" id="IPR053150">
    <property type="entry name" value="Teicoplanin_resist-assoc"/>
</dbReference>
<protein>
    <recommendedName>
        <fullName evidence="2">VanZ-like domain-containing protein</fullName>
    </recommendedName>
</protein>
<dbReference type="Proteomes" id="UP000680638">
    <property type="component" value="Unassembled WGS sequence"/>
</dbReference>
<feature type="transmembrane region" description="Helical" evidence="1">
    <location>
        <begin position="106"/>
        <end position="125"/>
    </location>
</feature>
<keyword evidence="1" id="KW-1133">Transmembrane helix</keyword>
<name>A0ABQ4LYF6_9BACL</name>
<comment type="caution">
    <text evidence="3">The sequence shown here is derived from an EMBL/GenBank/DDBJ whole genome shotgun (WGS) entry which is preliminary data.</text>
</comment>
<feature type="domain" description="VanZ-like" evidence="2">
    <location>
        <begin position="40"/>
        <end position="182"/>
    </location>
</feature>
<keyword evidence="1" id="KW-0812">Transmembrane</keyword>
<organism evidence="3 4">
    <name type="scientific">Paenibacillus cookii</name>
    <dbReference type="NCBI Taxonomy" id="157839"/>
    <lineage>
        <taxon>Bacteria</taxon>
        <taxon>Bacillati</taxon>
        <taxon>Bacillota</taxon>
        <taxon>Bacilli</taxon>
        <taxon>Bacillales</taxon>
        <taxon>Paenibacillaceae</taxon>
        <taxon>Paenibacillus</taxon>
    </lineage>
</organism>
<evidence type="ECO:0000313" key="3">
    <source>
        <dbReference type="EMBL" id="GIO67771.1"/>
    </source>
</evidence>
<reference evidence="3 4" key="1">
    <citation type="submission" date="2021-03" db="EMBL/GenBank/DDBJ databases">
        <title>Antimicrobial resistance genes in bacteria isolated from Japanese honey, and their potential for conferring macrolide and lincosamide resistance in the American foulbrood pathogen Paenibacillus larvae.</title>
        <authorList>
            <person name="Okamoto M."/>
            <person name="Kumagai M."/>
            <person name="Kanamori H."/>
            <person name="Takamatsu D."/>
        </authorList>
    </citation>
    <scope>NUCLEOTIDE SEQUENCE [LARGE SCALE GENOMIC DNA]</scope>
    <source>
        <strain evidence="3 4">J21TS3</strain>
    </source>
</reference>
<feature type="transmembrane region" description="Helical" evidence="1">
    <location>
        <begin position="137"/>
        <end position="159"/>
    </location>
</feature>
<accession>A0ABQ4LYF6</accession>
<dbReference type="Pfam" id="PF04892">
    <property type="entry name" value="VanZ"/>
    <property type="match status" value="1"/>
</dbReference>
<dbReference type="PANTHER" id="PTHR36834:SF1">
    <property type="entry name" value="INTEGRAL MEMBRANE PROTEIN"/>
    <property type="match status" value="1"/>
</dbReference>
<evidence type="ECO:0000313" key="4">
    <source>
        <dbReference type="Proteomes" id="UP000680638"/>
    </source>
</evidence>
<feature type="transmembrane region" description="Helical" evidence="1">
    <location>
        <begin position="31"/>
        <end position="53"/>
    </location>
</feature>
<evidence type="ECO:0000256" key="1">
    <source>
        <dbReference type="SAM" id="Phobius"/>
    </source>
</evidence>
<evidence type="ECO:0000259" key="2">
    <source>
        <dbReference type="Pfam" id="PF04892"/>
    </source>
</evidence>
<gene>
    <name evidence="3" type="ORF">J21TS3_25920</name>
</gene>
<dbReference type="EMBL" id="BORW01000011">
    <property type="protein sequence ID" value="GIO67771.1"/>
    <property type="molecule type" value="Genomic_DNA"/>
</dbReference>
<feature type="transmembrane region" description="Helical" evidence="1">
    <location>
        <begin position="165"/>
        <end position="186"/>
    </location>
</feature>
<sequence>MYDQQLRDERYHQQNNDAGARPADSNPAHAAIKLGVILLFVVYLYALVKIILFKFGSISPVYYLRELIDHILHPGMIADRLRMVSNLMPLREIEGYLRDLGDGVSFMNFFGNIAAFMPLGFLLPMVCGVRSMTLPKVLLLSFGVSLALESLQLVLFIGTFDVDDIIMNTAGGLLGYAAYLVLYFLLKQGEQGRSRNQPF</sequence>
<keyword evidence="4" id="KW-1185">Reference proteome</keyword>
<proteinExistence type="predicted"/>